<dbReference type="Pfam" id="PF02146">
    <property type="entry name" value="SIR2"/>
    <property type="match status" value="1"/>
</dbReference>
<dbReference type="Proteomes" id="UP000037035">
    <property type="component" value="Unassembled WGS sequence"/>
</dbReference>
<evidence type="ECO:0000313" key="7">
    <source>
        <dbReference type="EMBL" id="KNZ51993.1"/>
    </source>
</evidence>
<dbReference type="Gene3D" id="3.40.50.1220">
    <property type="entry name" value="TPP-binding domain"/>
    <property type="match status" value="1"/>
</dbReference>
<keyword evidence="4" id="KW-0520">NAD</keyword>
<dbReference type="GO" id="GO:0005739">
    <property type="term" value="C:mitochondrion"/>
    <property type="evidence" value="ECO:0007669"/>
    <property type="project" value="UniProtKB-SubCell"/>
</dbReference>
<feature type="binding site" evidence="5">
    <location>
        <position position="184"/>
    </location>
    <ligand>
        <name>Zn(2+)</name>
        <dbReference type="ChEBI" id="CHEBI:29105"/>
    </ligand>
</feature>
<comment type="caution">
    <text evidence="7">The sequence shown here is derived from an EMBL/GenBank/DDBJ whole genome shotgun (WGS) entry which is preliminary data.</text>
</comment>
<proteinExistence type="inferred from homology"/>
<dbReference type="GO" id="GO:0046872">
    <property type="term" value="F:metal ion binding"/>
    <property type="evidence" value="ECO:0007669"/>
    <property type="project" value="UniProtKB-KW"/>
</dbReference>
<feature type="domain" description="Deacetylase sirtuin-type" evidence="6">
    <location>
        <begin position="23"/>
        <end position="353"/>
    </location>
</feature>
<dbReference type="EMBL" id="LAVV01008765">
    <property type="protein sequence ID" value="KNZ51993.1"/>
    <property type="molecule type" value="Genomic_DNA"/>
</dbReference>
<dbReference type="InterPro" id="IPR026591">
    <property type="entry name" value="Sirtuin_cat_small_dom_sf"/>
</dbReference>
<dbReference type="PANTHER" id="PTHR11085:SF10">
    <property type="entry name" value="NAD-DEPENDENT PROTEIN DEACYLASE SIRTUIN-5, MITOCHONDRIAL-RELATED"/>
    <property type="match status" value="1"/>
</dbReference>
<evidence type="ECO:0000256" key="3">
    <source>
        <dbReference type="ARBA" id="ARBA00022679"/>
    </source>
</evidence>
<dbReference type="STRING" id="27349.A0A0L6UTX8"/>
<dbReference type="OrthoDB" id="424302at2759"/>
<dbReference type="InterPro" id="IPR050134">
    <property type="entry name" value="NAD-dep_sirtuin_deacylases"/>
</dbReference>
<dbReference type="InterPro" id="IPR003000">
    <property type="entry name" value="Sirtuin"/>
</dbReference>
<keyword evidence="5" id="KW-0862">Zinc</keyword>
<feature type="active site" description="Proton acceptor" evidence="5">
    <location>
        <position position="176"/>
    </location>
</feature>
<dbReference type="VEuPathDB" id="FungiDB:VP01_3737g1"/>
<name>A0A0L6UTX8_9BASI</name>
<comment type="subcellular location">
    <subcellularLocation>
        <location evidence="1">Mitochondrion</location>
    </subcellularLocation>
</comment>
<dbReference type="GO" id="GO:0017136">
    <property type="term" value="F:histone deacetylase activity, NAD-dependent"/>
    <property type="evidence" value="ECO:0007669"/>
    <property type="project" value="TreeGrafter"/>
</dbReference>
<reference evidence="7 8" key="1">
    <citation type="submission" date="2015-08" db="EMBL/GenBank/DDBJ databases">
        <title>Next Generation Sequencing and Analysis of the Genome of Puccinia sorghi L Schw, the Causal Agent of Maize Common Rust.</title>
        <authorList>
            <person name="Rochi L."/>
            <person name="Burguener G."/>
            <person name="Darino M."/>
            <person name="Turjanski A."/>
            <person name="Kreff E."/>
            <person name="Dieguez M.J."/>
            <person name="Sacco F."/>
        </authorList>
    </citation>
    <scope>NUCLEOTIDE SEQUENCE [LARGE SCALE GENOMIC DNA]</scope>
    <source>
        <strain evidence="7 8">RO10H11247</strain>
    </source>
</reference>
<evidence type="ECO:0000256" key="2">
    <source>
        <dbReference type="ARBA" id="ARBA00006924"/>
    </source>
</evidence>
<keyword evidence="3" id="KW-0808">Transferase</keyword>
<protein>
    <recommendedName>
        <fullName evidence="6">Deacetylase sirtuin-type domain-containing protein</fullName>
    </recommendedName>
</protein>
<gene>
    <name evidence="7" type="ORF">VP01_3737g1</name>
</gene>
<sequence length="375" mass="41426">MPMGRISVPKIHTGDHLAKRPAISDLPTAVSLLTQLLDHAAGNLLAISGAGISCSYRFPSPARGAKGVPMFCQSYIINKSYRPIFFQLSENIEFLEVGSHSFRIRYWARSYLGYPTVRAAEPNVGHYALAALMKMGYIRHLITQNVDRLHHKAIGVKQDPSQPDYFQSHPNILELHGTLKHVNCLSCGHQMDRDDFQDLLSELNPSWKDYADTLQSIGQEVKTNPDGDADVKDRSFDSFVVPNCEKCRVGLLKPAVTFFGESLSKEAKEESNVRVREAKGLLLLGTSLTTYSAFRLVKELKEDKSRTQQIGMINIGATRADALVDWKIGSHLDSGGLGCSQVLKEAALHLAARNRLPPSHPVFGLLNSGLIKPPD</sequence>
<evidence type="ECO:0000256" key="5">
    <source>
        <dbReference type="PROSITE-ProRule" id="PRU00236"/>
    </source>
</evidence>
<keyword evidence="8" id="KW-1185">Reference proteome</keyword>
<evidence type="ECO:0000313" key="8">
    <source>
        <dbReference type="Proteomes" id="UP000037035"/>
    </source>
</evidence>
<evidence type="ECO:0000259" key="6">
    <source>
        <dbReference type="PROSITE" id="PS50305"/>
    </source>
</evidence>
<accession>A0A0L6UTX8</accession>
<dbReference type="InterPro" id="IPR026590">
    <property type="entry name" value="Ssirtuin_cat_dom"/>
</dbReference>
<organism evidence="7 8">
    <name type="scientific">Puccinia sorghi</name>
    <dbReference type="NCBI Taxonomy" id="27349"/>
    <lineage>
        <taxon>Eukaryota</taxon>
        <taxon>Fungi</taxon>
        <taxon>Dikarya</taxon>
        <taxon>Basidiomycota</taxon>
        <taxon>Pucciniomycotina</taxon>
        <taxon>Pucciniomycetes</taxon>
        <taxon>Pucciniales</taxon>
        <taxon>Pucciniaceae</taxon>
        <taxon>Puccinia</taxon>
    </lineage>
</organism>
<feature type="binding site" evidence="5">
    <location>
        <position position="187"/>
    </location>
    <ligand>
        <name>Zn(2+)</name>
        <dbReference type="ChEBI" id="CHEBI:29105"/>
    </ligand>
</feature>
<evidence type="ECO:0000256" key="1">
    <source>
        <dbReference type="ARBA" id="ARBA00004173"/>
    </source>
</evidence>
<dbReference type="AlphaFoldDB" id="A0A0L6UTX8"/>
<dbReference type="SUPFAM" id="SSF52467">
    <property type="entry name" value="DHS-like NAD/FAD-binding domain"/>
    <property type="match status" value="1"/>
</dbReference>
<feature type="binding site" evidence="5">
    <location>
        <position position="247"/>
    </location>
    <ligand>
        <name>Zn(2+)</name>
        <dbReference type="ChEBI" id="CHEBI:29105"/>
    </ligand>
</feature>
<keyword evidence="5" id="KW-0479">Metal-binding</keyword>
<dbReference type="GO" id="GO:0070403">
    <property type="term" value="F:NAD+ binding"/>
    <property type="evidence" value="ECO:0007669"/>
    <property type="project" value="InterPro"/>
</dbReference>
<dbReference type="InterPro" id="IPR029035">
    <property type="entry name" value="DHS-like_NAD/FAD-binding_dom"/>
</dbReference>
<feature type="binding site" evidence="5">
    <location>
        <position position="244"/>
    </location>
    <ligand>
        <name>Zn(2+)</name>
        <dbReference type="ChEBI" id="CHEBI:29105"/>
    </ligand>
</feature>
<dbReference type="PANTHER" id="PTHR11085">
    <property type="entry name" value="NAD-DEPENDENT PROTEIN DEACYLASE SIRTUIN-5, MITOCHONDRIAL-RELATED"/>
    <property type="match status" value="1"/>
</dbReference>
<dbReference type="Gene3D" id="3.30.1600.10">
    <property type="entry name" value="SIR2/SIRT2 'Small Domain"/>
    <property type="match status" value="1"/>
</dbReference>
<evidence type="ECO:0000256" key="4">
    <source>
        <dbReference type="ARBA" id="ARBA00023027"/>
    </source>
</evidence>
<comment type="similarity">
    <text evidence="2">Belongs to the sirtuin family. Class I subfamily.</text>
</comment>
<dbReference type="PROSITE" id="PS50305">
    <property type="entry name" value="SIRTUIN"/>
    <property type="match status" value="1"/>
</dbReference>